<reference evidence="1 4" key="3">
    <citation type="submission" date="2019-09" db="EMBL/GenBank/DDBJ databases">
        <title>Draft genome sequences of 48 bacterial type strains from the CCUG.</title>
        <authorList>
            <person name="Tunovic T."/>
            <person name="Pineiro-Iglesias B."/>
            <person name="Unosson C."/>
            <person name="Inganas E."/>
            <person name="Ohlen M."/>
            <person name="Cardew S."/>
            <person name="Jensie-Markopoulos S."/>
            <person name="Salva-Serra F."/>
            <person name="Jaen-Luchoro D."/>
            <person name="Karlsson R."/>
            <person name="Svensson-Stadler L."/>
            <person name="Chun J."/>
            <person name="Moore E."/>
        </authorList>
    </citation>
    <scope>NUCLEOTIDE SEQUENCE [LARGE SCALE GENOMIC DNA]</scope>
    <source>
        <strain evidence="1 4">CCUG 51522</strain>
    </source>
</reference>
<dbReference type="EMBL" id="LT629746">
    <property type="protein sequence ID" value="SDT55178.1"/>
    <property type="molecule type" value="Genomic_DNA"/>
</dbReference>
<gene>
    <name evidence="1" type="ORF">F7R14_27415</name>
    <name evidence="2" type="ORF">SAMN04490191_5132</name>
</gene>
<dbReference type="AlphaFoldDB" id="A0A0J6HGU9"/>
<sequence length="291" mass="32293">MDDGGKEIEKVLGQFHKRFLQSLQALNQRMAKAIPTIDLGAPKFRSLADRIASINWEAVQTKMDEFPQRSKEAMDIASAKGWFFAWTGSLREAYAVTDQLRSIDKEQVNEFMAEHYRSRVDCLSENLSKQFPARAIAISAAVRAHKRADTDGYTLSIPVFIAQADGMISEILGAVSALQKVGSKLTKQGAKEGETRAAYALRNKVADEEDLNYVNPILALHDLDFLMNQGDRAASTQSSGGEFSALNRHQVMHGEISDYGTELNSLRAFSFLCFVGLHLPAFLSWKGQDNV</sequence>
<evidence type="ECO:0000313" key="4">
    <source>
        <dbReference type="Proteomes" id="UP000434925"/>
    </source>
</evidence>
<evidence type="ECO:0000313" key="2">
    <source>
        <dbReference type="EMBL" id="SDT55178.1"/>
    </source>
</evidence>
<dbReference type="RefSeq" id="WP_048395219.1">
    <property type="nucleotide sequence ID" value="NZ_JYLB01000003.1"/>
</dbReference>
<keyword evidence="3" id="KW-1185">Reference proteome</keyword>
<organism evidence="2 3">
    <name type="scientific">Pseudomonas lini</name>
    <dbReference type="NCBI Taxonomy" id="163011"/>
    <lineage>
        <taxon>Bacteria</taxon>
        <taxon>Pseudomonadati</taxon>
        <taxon>Pseudomonadota</taxon>
        <taxon>Gammaproteobacteria</taxon>
        <taxon>Pseudomonadales</taxon>
        <taxon>Pseudomonadaceae</taxon>
        <taxon>Pseudomonas</taxon>
    </lineage>
</organism>
<dbReference type="Proteomes" id="UP000182814">
    <property type="component" value="Chromosome I"/>
</dbReference>
<evidence type="ECO:0000313" key="3">
    <source>
        <dbReference type="Proteomes" id="UP000182814"/>
    </source>
</evidence>
<accession>A0A0J6HGU9</accession>
<reference evidence="3" key="1">
    <citation type="submission" date="2016-10" db="EMBL/GenBank/DDBJ databases">
        <authorList>
            <person name="Varghese N."/>
            <person name="Submissions S."/>
        </authorList>
    </citation>
    <scope>NUCLEOTIDE SEQUENCE [LARGE SCALE GENOMIC DNA]</scope>
    <source>
        <strain evidence="3">BS3782</strain>
    </source>
</reference>
<name>A0A0J6HGU9_9PSED</name>
<reference evidence="2" key="2">
    <citation type="submission" date="2016-10" db="EMBL/GenBank/DDBJ databases">
        <authorList>
            <person name="de Groot N.N."/>
        </authorList>
    </citation>
    <scope>NUCLEOTIDE SEQUENCE [LARGE SCALE GENOMIC DNA]</scope>
    <source>
        <strain evidence="2">BS3782</strain>
    </source>
</reference>
<dbReference type="Proteomes" id="UP000434925">
    <property type="component" value="Unassembled WGS sequence"/>
</dbReference>
<dbReference type="PATRIC" id="fig|163011.3.peg.3425"/>
<dbReference type="EMBL" id="VZPO01000013">
    <property type="protein sequence ID" value="KAB0498271.1"/>
    <property type="molecule type" value="Genomic_DNA"/>
</dbReference>
<proteinExistence type="predicted"/>
<protein>
    <submittedName>
        <fullName evidence="2">Uncharacterized protein</fullName>
    </submittedName>
</protein>
<evidence type="ECO:0000313" key="1">
    <source>
        <dbReference type="EMBL" id="KAB0498271.1"/>
    </source>
</evidence>